<feature type="transmembrane region" description="Helical" evidence="1">
    <location>
        <begin position="178"/>
        <end position="198"/>
    </location>
</feature>
<organism evidence="2 3">
    <name type="scientific">Leptospira idonii</name>
    <dbReference type="NCBI Taxonomy" id="1193500"/>
    <lineage>
        <taxon>Bacteria</taxon>
        <taxon>Pseudomonadati</taxon>
        <taxon>Spirochaetota</taxon>
        <taxon>Spirochaetia</taxon>
        <taxon>Leptospirales</taxon>
        <taxon>Leptospiraceae</taxon>
        <taxon>Leptospira</taxon>
    </lineage>
</organism>
<feature type="transmembrane region" description="Helical" evidence="1">
    <location>
        <begin position="151"/>
        <end position="172"/>
    </location>
</feature>
<comment type="caution">
    <text evidence="2">The sequence shown here is derived from an EMBL/GenBank/DDBJ whole genome shotgun (WGS) entry which is preliminary data.</text>
</comment>
<keyword evidence="1" id="KW-0472">Membrane</keyword>
<evidence type="ECO:0000313" key="2">
    <source>
        <dbReference type="EMBL" id="TGN20506.1"/>
    </source>
</evidence>
<protein>
    <submittedName>
        <fullName evidence="2">Uncharacterized protein</fullName>
    </submittedName>
</protein>
<evidence type="ECO:0000313" key="3">
    <source>
        <dbReference type="Proteomes" id="UP000298058"/>
    </source>
</evidence>
<keyword evidence="1" id="KW-0812">Transmembrane</keyword>
<reference evidence="2" key="1">
    <citation type="journal article" date="2019" name="PLoS Negl. Trop. Dis.">
        <title>Revisiting the worldwide diversity of Leptospira species in the environment.</title>
        <authorList>
            <person name="Vincent A.T."/>
            <person name="Schiettekatte O."/>
            <person name="Bourhy P."/>
            <person name="Veyrier F.J."/>
            <person name="Picardeau M."/>
        </authorList>
    </citation>
    <scope>NUCLEOTIDE SEQUENCE [LARGE SCALE GENOMIC DNA]</scope>
    <source>
        <strain evidence="2">201300427</strain>
    </source>
</reference>
<dbReference type="Proteomes" id="UP000298058">
    <property type="component" value="Unassembled WGS sequence"/>
</dbReference>
<name>A0A4V3JYB4_9LEPT</name>
<evidence type="ECO:0000256" key="1">
    <source>
        <dbReference type="SAM" id="Phobius"/>
    </source>
</evidence>
<sequence length="220" mass="24031">MIWSILSPGLLMSQTKEGFYDTNNYDLRKLPGSDPEANIMPDVSQPPTFQKPVLSTPKDARTQYDPIASIPGAGAMNPSQMNTGNIQTNASQNPLSKSGTLPINPLTGEVNPAALQGQLDRSRIKKEIEKKKKEEFDEDAVYEETKFRRGYIIFFLTVPFALGLSAGLAGAIGATKTLGGSLIMISGTFGLSGTNVYLDNERIEEHREKKKQKQLADKAP</sequence>
<proteinExistence type="predicted"/>
<accession>A0A4V3JYB4</accession>
<dbReference type="AlphaFoldDB" id="A0A4V3JYB4"/>
<dbReference type="EMBL" id="RQHW01000013">
    <property type="protein sequence ID" value="TGN20506.1"/>
    <property type="molecule type" value="Genomic_DNA"/>
</dbReference>
<keyword evidence="1" id="KW-1133">Transmembrane helix</keyword>
<dbReference type="OrthoDB" id="345326at2"/>
<keyword evidence="3" id="KW-1185">Reference proteome</keyword>
<gene>
    <name evidence="2" type="ORF">EHS15_04255</name>
</gene>